<keyword evidence="1" id="KW-0812">Transmembrane</keyword>
<proteinExistence type="predicted"/>
<gene>
    <name evidence="2" type="ORF">E3D00_05980</name>
</gene>
<keyword evidence="3" id="KW-1185">Reference proteome</keyword>
<sequence>MKPLELGQEVLSAQGTIVKRSATRIGRRIACALVAAVFLMFAAISFHGFMWAFFMSVMGLSCVKASLCVIAVDLFFVIIFGICAAWSIPDPVEIEAKIRRDRKLVELRQAFALSTMMTILFSPLGRTAGKKTFSLLFGMFKRSKKG</sequence>
<keyword evidence="1" id="KW-0472">Membrane</keyword>
<keyword evidence="1" id="KW-1133">Transmembrane helix</keyword>
<dbReference type="OrthoDB" id="7274658at2"/>
<protein>
    <submittedName>
        <fullName evidence="2">Uncharacterized protein</fullName>
    </submittedName>
</protein>
<dbReference type="AlphaFoldDB" id="A0A4Y6UHW5"/>
<feature type="transmembrane region" description="Helical" evidence="1">
    <location>
        <begin position="29"/>
        <end position="54"/>
    </location>
</feature>
<feature type="transmembrane region" description="Helical" evidence="1">
    <location>
        <begin position="66"/>
        <end position="89"/>
    </location>
</feature>
<accession>A0A4Y6UHW5</accession>
<feature type="transmembrane region" description="Helical" evidence="1">
    <location>
        <begin position="110"/>
        <end position="129"/>
    </location>
</feature>
<name>A0A4Y6UHW5_9PROT</name>
<dbReference type="RefSeq" id="WP_141460841.1">
    <property type="nucleotide sequence ID" value="NZ_CP038141.1"/>
</dbReference>
<dbReference type="Proteomes" id="UP000316313">
    <property type="component" value="Chromosome"/>
</dbReference>
<organism evidence="2 3">
    <name type="scientific">Swingsia samuiensis</name>
    <dbReference type="NCBI Taxonomy" id="1293412"/>
    <lineage>
        <taxon>Bacteria</taxon>
        <taxon>Pseudomonadati</taxon>
        <taxon>Pseudomonadota</taxon>
        <taxon>Alphaproteobacteria</taxon>
        <taxon>Acetobacterales</taxon>
        <taxon>Acetobacteraceae</taxon>
        <taxon>Swingsia</taxon>
    </lineage>
</organism>
<reference evidence="2 3" key="1">
    <citation type="submission" date="2019-03" db="EMBL/GenBank/DDBJ databases">
        <title>The complete genome sequence of Swingsia samuiensis NBRC107927(T).</title>
        <authorList>
            <person name="Chua K.-O."/>
            <person name="Chan K.-G."/>
            <person name="See-Too W.-S."/>
        </authorList>
    </citation>
    <scope>NUCLEOTIDE SEQUENCE [LARGE SCALE GENOMIC DNA]</scope>
    <source>
        <strain evidence="2 3">AH83</strain>
    </source>
</reference>
<dbReference type="KEGG" id="ssam:E3D00_05980"/>
<evidence type="ECO:0000256" key="1">
    <source>
        <dbReference type="SAM" id="Phobius"/>
    </source>
</evidence>
<dbReference type="EMBL" id="CP038141">
    <property type="protein sequence ID" value="QDH17163.1"/>
    <property type="molecule type" value="Genomic_DNA"/>
</dbReference>
<evidence type="ECO:0000313" key="3">
    <source>
        <dbReference type="Proteomes" id="UP000316313"/>
    </source>
</evidence>
<evidence type="ECO:0000313" key="2">
    <source>
        <dbReference type="EMBL" id="QDH17163.1"/>
    </source>
</evidence>